<dbReference type="GO" id="GO:0072380">
    <property type="term" value="C:TRC complex"/>
    <property type="evidence" value="ECO:0007669"/>
    <property type="project" value="TreeGrafter"/>
</dbReference>
<dbReference type="Gene3D" id="1.25.40.10">
    <property type="entry name" value="Tetratricopeptide repeat domain"/>
    <property type="match status" value="1"/>
</dbReference>
<dbReference type="SUPFAM" id="SSF51126">
    <property type="entry name" value="Pectin lyase-like"/>
    <property type="match status" value="1"/>
</dbReference>
<accession>A0A813CCY7</accession>
<dbReference type="InterPro" id="IPR047150">
    <property type="entry name" value="SGT"/>
</dbReference>
<dbReference type="Gene3D" id="2.160.20.10">
    <property type="entry name" value="Single-stranded right-handed beta-helix, Pectin lyase-like"/>
    <property type="match status" value="1"/>
</dbReference>
<feature type="region of interest" description="Disordered" evidence="4">
    <location>
        <begin position="1166"/>
        <end position="1190"/>
    </location>
</feature>
<proteinExistence type="predicted"/>
<evidence type="ECO:0000256" key="1">
    <source>
        <dbReference type="ARBA" id="ARBA00022737"/>
    </source>
</evidence>
<evidence type="ECO:0000259" key="5">
    <source>
        <dbReference type="Pfam" id="PF13229"/>
    </source>
</evidence>
<feature type="non-terminal residue" evidence="6">
    <location>
        <position position="1190"/>
    </location>
</feature>
<reference evidence="6" key="1">
    <citation type="submission" date="2021-02" db="EMBL/GenBank/DDBJ databases">
        <authorList>
            <person name="Dougan E. K."/>
            <person name="Rhodes N."/>
            <person name="Thang M."/>
            <person name="Chan C."/>
        </authorList>
    </citation>
    <scope>NUCLEOTIDE SEQUENCE</scope>
</reference>
<organism evidence="6 7">
    <name type="scientific">Symbiodinium necroappetens</name>
    <dbReference type="NCBI Taxonomy" id="1628268"/>
    <lineage>
        <taxon>Eukaryota</taxon>
        <taxon>Sar</taxon>
        <taxon>Alveolata</taxon>
        <taxon>Dinophyceae</taxon>
        <taxon>Suessiales</taxon>
        <taxon>Symbiodiniaceae</taxon>
        <taxon>Symbiodinium</taxon>
    </lineage>
</organism>
<name>A0A813CCY7_9DINO</name>
<keyword evidence="3" id="KW-0175">Coiled coil</keyword>
<feature type="domain" description="Right handed beta helix" evidence="5">
    <location>
        <begin position="623"/>
        <end position="739"/>
    </location>
</feature>
<dbReference type="InterPro" id="IPR012334">
    <property type="entry name" value="Pectin_lyas_fold"/>
</dbReference>
<dbReference type="PANTHER" id="PTHR45831:SF2">
    <property type="entry name" value="LD24721P"/>
    <property type="match status" value="1"/>
</dbReference>
<dbReference type="InterPro" id="IPR011990">
    <property type="entry name" value="TPR-like_helical_dom_sf"/>
</dbReference>
<evidence type="ECO:0000256" key="4">
    <source>
        <dbReference type="SAM" id="MobiDB-lite"/>
    </source>
</evidence>
<evidence type="ECO:0000256" key="2">
    <source>
        <dbReference type="ARBA" id="ARBA00022803"/>
    </source>
</evidence>
<dbReference type="SUPFAM" id="SSF48452">
    <property type="entry name" value="TPR-like"/>
    <property type="match status" value="1"/>
</dbReference>
<dbReference type="PANTHER" id="PTHR45831">
    <property type="entry name" value="LD24721P"/>
    <property type="match status" value="1"/>
</dbReference>
<dbReference type="Pfam" id="PF13229">
    <property type="entry name" value="Beta_helix"/>
    <property type="match status" value="1"/>
</dbReference>
<dbReference type="InterPro" id="IPR011050">
    <property type="entry name" value="Pectin_lyase_fold/virulence"/>
</dbReference>
<comment type="caution">
    <text evidence="6">The sequence shown here is derived from an EMBL/GenBank/DDBJ whole genome shotgun (WGS) entry which is preliminary data.</text>
</comment>
<keyword evidence="7" id="KW-1185">Reference proteome</keyword>
<dbReference type="EMBL" id="CAJNJA010097796">
    <property type="protein sequence ID" value="CAE7942835.1"/>
    <property type="molecule type" value="Genomic_DNA"/>
</dbReference>
<dbReference type="OrthoDB" id="416586at2759"/>
<feature type="coiled-coil region" evidence="3">
    <location>
        <begin position="1108"/>
        <end position="1166"/>
    </location>
</feature>
<keyword evidence="1" id="KW-0677">Repeat</keyword>
<evidence type="ECO:0000313" key="7">
    <source>
        <dbReference type="Proteomes" id="UP000601435"/>
    </source>
</evidence>
<gene>
    <name evidence="6" type="ORF">SNEC2469_LOCUS34811</name>
</gene>
<dbReference type="Proteomes" id="UP000601435">
    <property type="component" value="Unassembled WGS sequence"/>
</dbReference>
<sequence>MAAKQVTAIRSKPSTSWTTLKCWETVLKDHCEFAVFAEYKNLDEDAQKKLLQALEGAVFMQLASILSQLELRSGKASRKNSRKSKAESSREDSALVTAVRAAADDPRVVDALTPDVFDILRDFLSSWGAPIGAEELLYRHNLHEVQNRHLFRQPNQFLSSDQSVTKRSCDSFWEHLRAVSIAGLQLFRSMTKMRLECKVVGSPHHKVGLTMVVEDSLGDRAHCGVYNLPGVHNQQTADQAIPLNSTLIIAEPFMKIMADGTRGIRVDNPEEIQIFLPGQRLLPRLDARISARQPAGAGGQSEEPEHGVREPVEVHDLLGDFQPGATVELHGLTSKRGGQLNGKVGVVADEQDLTDVERISVEVASTTGIVEVVKVRPSNLRCVAQTSSQDILAAKAQANEAFARRDYLAAIEGYGEVIRKLSLIRTDEAASEKVKCLCNRSLCFSKLERWDEARADSLAAVERDPANGKAHFRLACAIFRAGMVENQTKVSDAVKHICNAAALNKMHADQSITDLLGEIARMSEKPVPSPGGVVAVRSSQQLAQALGSAATKFICLTPGDYPCLPWPPAFRVDHDVTMVGLGNVTFLKSASHVFDIRARSHMSNIRLTDGQISVQGQGFAACVVSGTASWLTLVNCTVENSCAGGVLVCDSGRCTVESCQFHNLSRQAIEVRELGQLEARHTKFQRVRQGVSAYAGARSVRIEHVLIDRTQNEGVLASGDLKTAETKILEQNLDGTELRQENNPRGTPGWKQRAEAHQAGRLISMMSAEMAEELDWNGRLVFVMSDSTIRNAGGLACSFDEGCAAQVIRCSLEKTSQNFSAGFAGIGMMIKGGTDATVKQCRFLENIIGLNVGFNYAGNVVVENCVFAKNNLTDLVEDGTTDPAQFMRDRLPKGAPSDLSAKVQAYVETHQQAGVWSTPIQQVGLRFLSKKDRIPEISEISAVAVGTTTKQPLPQKLAWEAASQNQYPEASEIDITRGTGQVVVTESRRIYAFAAPLSEVLKLLRRLSENCLADENSGRMARAGMLRQLGRQLAMLRQLSSADFRSFDSHFSFATWAKQAAEEDSQRLAADVAEAPVEELPAEELPKVGEPVVATADDLCARLDACESSELANVIQAVEEALQELKDDGSFVISKSGGRGKVQNKLKRIKARLAKAEEASAELAKAAEVVSEAQVPSPDEMAGTAEEQAE</sequence>
<dbReference type="InterPro" id="IPR039448">
    <property type="entry name" value="Beta_helix"/>
</dbReference>
<dbReference type="GO" id="GO:0060090">
    <property type="term" value="F:molecular adaptor activity"/>
    <property type="evidence" value="ECO:0007669"/>
    <property type="project" value="TreeGrafter"/>
</dbReference>
<protein>
    <recommendedName>
        <fullName evidence="5">Right handed beta helix domain-containing protein</fullName>
    </recommendedName>
</protein>
<evidence type="ECO:0000313" key="6">
    <source>
        <dbReference type="EMBL" id="CAE7942835.1"/>
    </source>
</evidence>
<dbReference type="GO" id="GO:0006620">
    <property type="term" value="P:post-translational protein targeting to endoplasmic reticulum membrane"/>
    <property type="evidence" value="ECO:0007669"/>
    <property type="project" value="TreeGrafter"/>
</dbReference>
<keyword evidence="2" id="KW-0802">TPR repeat</keyword>
<dbReference type="AlphaFoldDB" id="A0A813CCY7"/>
<dbReference type="GO" id="GO:0016020">
    <property type="term" value="C:membrane"/>
    <property type="evidence" value="ECO:0007669"/>
    <property type="project" value="TreeGrafter"/>
</dbReference>
<evidence type="ECO:0000256" key="3">
    <source>
        <dbReference type="SAM" id="Coils"/>
    </source>
</evidence>